<comment type="caution">
    <text evidence="1">The sequence shown here is derived from an EMBL/GenBank/DDBJ whole genome shotgun (WGS) entry which is preliminary data.</text>
</comment>
<accession>A0A9D4GWI7</accession>
<reference evidence="1" key="1">
    <citation type="journal article" date="2019" name="bioRxiv">
        <title>The Genome of the Zebra Mussel, Dreissena polymorpha: A Resource for Invasive Species Research.</title>
        <authorList>
            <person name="McCartney M.A."/>
            <person name="Auch B."/>
            <person name="Kono T."/>
            <person name="Mallez S."/>
            <person name="Zhang Y."/>
            <person name="Obille A."/>
            <person name="Becker A."/>
            <person name="Abrahante J.E."/>
            <person name="Garbe J."/>
            <person name="Badalamenti J.P."/>
            <person name="Herman A."/>
            <person name="Mangelson H."/>
            <person name="Liachko I."/>
            <person name="Sullivan S."/>
            <person name="Sone E.D."/>
            <person name="Koren S."/>
            <person name="Silverstein K.A.T."/>
            <person name="Beckman K.B."/>
            <person name="Gohl D.M."/>
        </authorList>
    </citation>
    <scope>NUCLEOTIDE SEQUENCE</scope>
    <source>
        <strain evidence="1">Duluth1</strain>
        <tissue evidence="1">Whole animal</tissue>
    </source>
</reference>
<proteinExistence type="predicted"/>
<evidence type="ECO:0000313" key="1">
    <source>
        <dbReference type="EMBL" id="KAH3824335.1"/>
    </source>
</evidence>
<keyword evidence="2" id="KW-1185">Reference proteome</keyword>
<organism evidence="1 2">
    <name type="scientific">Dreissena polymorpha</name>
    <name type="common">Zebra mussel</name>
    <name type="synonym">Mytilus polymorpha</name>
    <dbReference type="NCBI Taxonomy" id="45954"/>
    <lineage>
        <taxon>Eukaryota</taxon>
        <taxon>Metazoa</taxon>
        <taxon>Spiralia</taxon>
        <taxon>Lophotrochozoa</taxon>
        <taxon>Mollusca</taxon>
        <taxon>Bivalvia</taxon>
        <taxon>Autobranchia</taxon>
        <taxon>Heteroconchia</taxon>
        <taxon>Euheterodonta</taxon>
        <taxon>Imparidentia</taxon>
        <taxon>Neoheterodontei</taxon>
        <taxon>Myida</taxon>
        <taxon>Dreissenoidea</taxon>
        <taxon>Dreissenidae</taxon>
        <taxon>Dreissena</taxon>
    </lineage>
</organism>
<name>A0A9D4GWI7_DREPO</name>
<dbReference type="Proteomes" id="UP000828390">
    <property type="component" value="Unassembled WGS sequence"/>
</dbReference>
<gene>
    <name evidence="1" type="ORF">DPMN_126170</name>
</gene>
<sequence length="208" mass="24433">MAQPDNTKANSLAHLHMRIVRRVLRCLLEFLVTRNNPHRTLDEYIKQNGDQILESDLGRRHRQILFPRGHAVTIDMLPLYLIEFLISHDYESSLINREIKDTLHELNQKRKEMYSEIVTGVDDSFFKEHLEKVQQLLTALCQFMENDPLTVELQEETANIQQANVYHTDDVLDEFKHQQELEKSHRKSITSFGDGSIVVVFKTICKYK</sequence>
<reference evidence="1" key="2">
    <citation type="submission" date="2020-11" db="EMBL/GenBank/DDBJ databases">
        <authorList>
            <person name="McCartney M.A."/>
            <person name="Auch B."/>
            <person name="Kono T."/>
            <person name="Mallez S."/>
            <person name="Becker A."/>
            <person name="Gohl D.M."/>
            <person name="Silverstein K.A.T."/>
            <person name="Koren S."/>
            <person name="Bechman K.B."/>
            <person name="Herman A."/>
            <person name="Abrahante J.E."/>
            <person name="Garbe J."/>
        </authorList>
    </citation>
    <scope>NUCLEOTIDE SEQUENCE</scope>
    <source>
        <strain evidence="1">Duluth1</strain>
        <tissue evidence="1">Whole animal</tissue>
    </source>
</reference>
<evidence type="ECO:0000313" key="2">
    <source>
        <dbReference type="Proteomes" id="UP000828390"/>
    </source>
</evidence>
<protein>
    <submittedName>
        <fullName evidence="1">Uncharacterized protein</fullName>
    </submittedName>
</protein>
<dbReference type="EMBL" id="JAIWYP010000005">
    <property type="protein sequence ID" value="KAH3824335.1"/>
    <property type="molecule type" value="Genomic_DNA"/>
</dbReference>
<dbReference type="AlphaFoldDB" id="A0A9D4GWI7"/>